<sequence>MSDEDLLKKNDDAKKNNDDDTREKYLKNNILQEQSKEENKQYIQKYIEDHFKDFEDILTQIDKGIDKLDSYERTMQVKRSIDRLIETLYSQAAYEDINVELKTTKYTHDKLSSIKRIQEKRRKQTIEETLSHIFTQQQELTNAKHKTEDLHEIKTQVKYSIKEVLFSVIANRMDPKRRAGETADSNEKQSRIYGRTPASGVLGVLLKTFLVAANAVTYEINNSLKYTDKNETSFTKQVEESRNTDSHKGRSI</sequence>
<keyword evidence="3" id="KW-1185">Reference proteome</keyword>
<organism evidence="2 3">
    <name type="scientific">Cinara cedri</name>
    <dbReference type="NCBI Taxonomy" id="506608"/>
    <lineage>
        <taxon>Eukaryota</taxon>
        <taxon>Metazoa</taxon>
        <taxon>Ecdysozoa</taxon>
        <taxon>Arthropoda</taxon>
        <taxon>Hexapoda</taxon>
        <taxon>Insecta</taxon>
        <taxon>Pterygota</taxon>
        <taxon>Neoptera</taxon>
        <taxon>Paraneoptera</taxon>
        <taxon>Hemiptera</taxon>
        <taxon>Sternorrhyncha</taxon>
        <taxon>Aphidomorpha</taxon>
        <taxon>Aphidoidea</taxon>
        <taxon>Aphididae</taxon>
        <taxon>Lachninae</taxon>
        <taxon>Cinara</taxon>
    </lineage>
</organism>
<gene>
    <name evidence="2" type="ORF">CINCED_3A016479</name>
</gene>
<reference evidence="2 3" key="1">
    <citation type="submission" date="2019-08" db="EMBL/GenBank/DDBJ databases">
        <authorList>
            <person name="Alioto T."/>
            <person name="Alioto T."/>
            <person name="Gomez Garrido J."/>
        </authorList>
    </citation>
    <scope>NUCLEOTIDE SEQUENCE [LARGE SCALE GENOMIC DNA]</scope>
</reference>
<feature type="region of interest" description="Disordered" evidence="1">
    <location>
        <begin position="1"/>
        <end position="33"/>
    </location>
</feature>
<feature type="region of interest" description="Disordered" evidence="1">
    <location>
        <begin position="232"/>
        <end position="252"/>
    </location>
</feature>
<name>A0A5E4MFG1_9HEMI</name>
<evidence type="ECO:0000313" key="3">
    <source>
        <dbReference type="Proteomes" id="UP000325440"/>
    </source>
</evidence>
<dbReference type="AlphaFoldDB" id="A0A5E4MFG1"/>
<dbReference type="EMBL" id="CABPRJ010000562">
    <property type="protein sequence ID" value="VVC31030.1"/>
    <property type="molecule type" value="Genomic_DNA"/>
</dbReference>
<dbReference type="Proteomes" id="UP000325440">
    <property type="component" value="Unassembled WGS sequence"/>
</dbReference>
<proteinExistence type="predicted"/>
<evidence type="ECO:0000313" key="2">
    <source>
        <dbReference type="EMBL" id="VVC31030.1"/>
    </source>
</evidence>
<feature type="compositionally biased region" description="Basic and acidic residues" evidence="1">
    <location>
        <begin position="1"/>
        <end position="26"/>
    </location>
</feature>
<protein>
    <submittedName>
        <fullName evidence="2">Uncharacterized protein</fullName>
    </submittedName>
</protein>
<dbReference type="OrthoDB" id="7111049at2759"/>
<accession>A0A5E4MFG1</accession>
<evidence type="ECO:0000256" key="1">
    <source>
        <dbReference type="SAM" id="MobiDB-lite"/>
    </source>
</evidence>